<dbReference type="PIRSF" id="PIRSF034445">
    <property type="entry name" value="CpxP_Spy"/>
    <property type="match status" value="1"/>
</dbReference>
<feature type="compositionally biased region" description="Basic and acidic residues" evidence="5">
    <location>
        <begin position="35"/>
        <end position="46"/>
    </location>
</feature>
<evidence type="ECO:0000313" key="8">
    <source>
        <dbReference type="Proteomes" id="UP001203423"/>
    </source>
</evidence>
<feature type="region of interest" description="Disordered" evidence="5">
    <location>
        <begin position="27"/>
        <end position="46"/>
    </location>
</feature>
<evidence type="ECO:0000313" key="7">
    <source>
        <dbReference type="EMBL" id="MCL1125929.1"/>
    </source>
</evidence>
<dbReference type="Gene3D" id="1.20.120.1490">
    <property type="match status" value="1"/>
</dbReference>
<dbReference type="InterPro" id="IPR012899">
    <property type="entry name" value="LTXXQ"/>
</dbReference>
<dbReference type="EMBL" id="JAKIKS010000067">
    <property type="protein sequence ID" value="MCL1125929.1"/>
    <property type="molecule type" value="Genomic_DNA"/>
</dbReference>
<gene>
    <name evidence="7" type="ORF">L2764_15990</name>
</gene>
<dbReference type="Proteomes" id="UP001203423">
    <property type="component" value="Unassembled WGS sequence"/>
</dbReference>
<evidence type="ECO:0000256" key="4">
    <source>
        <dbReference type="ARBA" id="ARBA00022764"/>
    </source>
</evidence>
<comment type="subcellular location">
    <subcellularLocation>
        <location evidence="1">Periplasm</location>
    </subcellularLocation>
</comment>
<reference evidence="7 8" key="1">
    <citation type="submission" date="2022-01" db="EMBL/GenBank/DDBJ databases">
        <title>Whole genome-based taxonomy of the Shewanellaceae.</title>
        <authorList>
            <person name="Martin-Rodriguez A.J."/>
        </authorList>
    </citation>
    <scope>NUCLEOTIDE SEQUENCE [LARGE SCALE GENOMIC DNA]</scope>
    <source>
        <strain evidence="7 8">DSM 17177</strain>
    </source>
</reference>
<dbReference type="PANTHER" id="PTHR38102:SF1">
    <property type="entry name" value="PERIPLASMIC CHAPERONE SPY"/>
    <property type="match status" value="1"/>
</dbReference>
<proteinExistence type="inferred from homology"/>
<evidence type="ECO:0000256" key="6">
    <source>
        <dbReference type="SAM" id="SignalP"/>
    </source>
</evidence>
<protein>
    <submittedName>
        <fullName evidence="7">Spy/CpxP family protein refolding chaperone</fullName>
    </submittedName>
</protein>
<feature type="region of interest" description="Disordered" evidence="5">
    <location>
        <begin position="69"/>
        <end position="88"/>
    </location>
</feature>
<keyword evidence="4" id="KW-0574">Periplasm</keyword>
<evidence type="ECO:0000256" key="5">
    <source>
        <dbReference type="SAM" id="MobiDB-lite"/>
    </source>
</evidence>
<organism evidence="7 8">
    <name type="scientific">Shewanella surugensis</name>
    <dbReference type="NCBI Taxonomy" id="212020"/>
    <lineage>
        <taxon>Bacteria</taxon>
        <taxon>Pseudomonadati</taxon>
        <taxon>Pseudomonadota</taxon>
        <taxon>Gammaproteobacteria</taxon>
        <taxon>Alteromonadales</taxon>
        <taxon>Shewanellaceae</taxon>
        <taxon>Shewanella</taxon>
    </lineage>
</organism>
<evidence type="ECO:0000256" key="2">
    <source>
        <dbReference type="ARBA" id="ARBA00008441"/>
    </source>
</evidence>
<feature type="signal peptide" evidence="6">
    <location>
        <begin position="1"/>
        <end position="26"/>
    </location>
</feature>
<dbReference type="CDD" id="cd09916">
    <property type="entry name" value="CpxP_like"/>
    <property type="match status" value="1"/>
</dbReference>
<comment type="similarity">
    <text evidence="2">Belongs to the CpxP/Spy family.</text>
</comment>
<dbReference type="PANTHER" id="PTHR38102">
    <property type="entry name" value="PERIPLASMIC CHAPERONE SPY"/>
    <property type="match status" value="1"/>
</dbReference>
<evidence type="ECO:0000256" key="3">
    <source>
        <dbReference type="ARBA" id="ARBA00022729"/>
    </source>
</evidence>
<keyword evidence="3 6" id="KW-0732">Signal</keyword>
<keyword evidence="8" id="KW-1185">Reference proteome</keyword>
<evidence type="ECO:0000256" key="1">
    <source>
        <dbReference type="ARBA" id="ARBA00004418"/>
    </source>
</evidence>
<accession>A0ABT0LDZ6</accession>
<feature type="compositionally biased region" description="Basic and acidic residues" evidence="5">
    <location>
        <begin position="74"/>
        <end position="88"/>
    </location>
</feature>
<dbReference type="InterPro" id="IPR052211">
    <property type="entry name" value="Cpx_auxiliary_protein"/>
</dbReference>
<name>A0ABT0LDZ6_9GAMM</name>
<dbReference type="Pfam" id="PF07813">
    <property type="entry name" value="LTXXQ"/>
    <property type="match status" value="1"/>
</dbReference>
<feature type="chain" id="PRO_5047450215" evidence="6">
    <location>
        <begin position="27"/>
        <end position="164"/>
    </location>
</feature>
<sequence>MKSKTLKAGLLVVLASTSLITSVVNAEDGSNTSTEQKRMKSDHGQDRKLKSMLHNLDLTDSQKAQVKSLVEASKAAKKDSRSSDADRQAMKEQIYTLISAPTFDAAKAKQLIASKQDKREEGVVNMLRLQNEVYQVLTPEQKVKFKENFDKPHKMNKVPHQPTR</sequence>
<feature type="region of interest" description="Disordered" evidence="5">
    <location>
        <begin position="145"/>
        <end position="164"/>
    </location>
</feature>
<comment type="caution">
    <text evidence="7">The sequence shown here is derived from an EMBL/GenBank/DDBJ whole genome shotgun (WGS) entry which is preliminary data.</text>
</comment>
<dbReference type="RefSeq" id="WP_248941263.1">
    <property type="nucleotide sequence ID" value="NZ_JAKIKS010000067.1"/>
</dbReference>